<proteinExistence type="predicted"/>
<comment type="caution">
    <text evidence="1">The sequence shown here is derived from an EMBL/GenBank/DDBJ whole genome shotgun (WGS) entry which is preliminary data.</text>
</comment>
<feature type="non-terminal residue" evidence="1">
    <location>
        <position position="1"/>
    </location>
</feature>
<name>A0ABD2D2I1_VESMC</name>
<dbReference type="AlphaFoldDB" id="A0ABD2D2I1"/>
<dbReference type="InterPro" id="IPR029058">
    <property type="entry name" value="AB_hydrolase_fold"/>
</dbReference>
<gene>
    <name evidence="1" type="ORF">V1477_000753</name>
</gene>
<accession>A0ABD2D2I1</accession>
<organism evidence="1 2">
    <name type="scientific">Vespula maculifrons</name>
    <name type="common">Eastern yellow jacket</name>
    <name type="synonym">Wasp</name>
    <dbReference type="NCBI Taxonomy" id="7453"/>
    <lineage>
        <taxon>Eukaryota</taxon>
        <taxon>Metazoa</taxon>
        <taxon>Ecdysozoa</taxon>
        <taxon>Arthropoda</taxon>
        <taxon>Hexapoda</taxon>
        <taxon>Insecta</taxon>
        <taxon>Pterygota</taxon>
        <taxon>Neoptera</taxon>
        <taxon>Endopterygota</taxon>
        <taxon>Hymenoptera</taxon>
        <taxon>Apocrita</taxon>
        <taxon>Aculeata</taxon>
        <taxon>Vespoidea</taxon>
        <taxon>Vespidae</taxon>
        <taxon>Vespinae</taxon>
        <taxon>Vespula</taxon>
    </lineage>
</organism>
<dbReference type="EMBL" id="JAYRBN010000007">
    <property type="protein sequence ID" value="KAL2751595.1"/>
    <property type="molecule type" value="Genomic_DNA"/>
</dbReference>
<dbReference type="Proteomes" id="UP001607303">
    <property type="component" value="Unassembled WGS sequence"/>
</dbReference>
<evidence type="ECO:0000313" key="2">
    <source>
        <dbReference type="Proteomes" id="UP001607303"/>
    </source>
</evidence>
<reference evidence="1 2" key="1">
    <citation type="journal article" date="2024" name="Ann. Entomol. Soc. Am.">
        <title>Genomic analyses of the southern and eastern yellowjacket wasps (Hymenoptera: Vespidae) reveal evolutionary signatures of social life.</title>
        <authorList>
            <person name="Catto M.A."/>
            <person name="Caine P.B."/>
            <person name="Orr S.E."/>
            <person name="Hunt B.G."/>
            <person name="Goodisman M.A.D."/>
        </authorList>
    </citation>
    <scope>NUCLEOTIDE SEQUENCE [LARGE SCALE GENOMIC DNA]</scope>
    <source>
        <strain evidence="1">232</strain>
        <tissue evidence="1">Head and thorax</tissue>
    </source>
</reference>
<evidence type="ECO:0000313" key="1">
    <source>
        <dbReference type="EMBL" id="KAL2751595.1"/>
    </source>
</evidence>
<protein>
    <submittedName>
        <fullName evidence="1">Venom serine carboxypeptidase-like</fullName>
    </submittedName>
</protein>
<sequence length="86" mass="9789">DVRRDQPWHDFPTFVVLTKALLVRSIRSSEHLSGRVLSGQRTSLTTLASCNISRNLIYIDNPVGTGYFTRNDKDYASNEIQVARYS</sequence>
<dbReference type="Gene3D" id="3.40.50.1820">
    <property type="entry name" value="alpha/beta hydrolase"/>
    <property type="match status" value="1"/>
</dbReference>
<keyword evidence="2" id="KW-1185">Reference proteome</keyword>